<dbReference type="Pfam" id="PF10531">
    <property type="entry name" value="SLBB"/>
    <property type="match status" value="5"/>
</dbReference>
<dbReference type="Gene3D" id="3.10.560.10">
    <property type="entry name" value="Outer membrane lipoprotein wza domain like"/>
    <property type="match status" value="6"/>
</dbReference>
<dbReference type="EMBL" id="MDGQ01000003">
    <property type="protein sequence ID" value="OEK07251.1"/>
    <property type="molecule type" value="Genomic_DNA"/>
</dbReference>
<keyword evidence="14" id="KW-0449">Lipoprotein</keyword>
<keyword evidence="6 15" id="KW-0812">Transmembrane</keyword>
<comment type="subcellular location">
    <subcellularLocation>
        <location evidence="1">Cell outer membrane</location>
        <topology evidence="1">Multi-pass membrane protein</topology>
    </subcellularLocation>
</comment>
<dbReference type="AlphaFoldDB" id="A0A1E5T795"/>
<keyword evidence="20" id="KW-1185">Reference proteome</keyword>
<reference evidence="19 20" key="1">
    <citation type="submission" date="2016-08" db="EMBL/GenBank/DDBJ databases">
        <title>Draft genome of Fabibacter sp. strain SK-8.</title>
        <authorList>
            <person name="Wong S.-K."/>
            <person name="Hamasaki K."/>
            <person name="Yoshizawa S."/>
        </authorList>
    </citation>
    <scope>NUCLEOTIDE SEQUENCE [LARGE SCALE GENOMIC DNA]</scope>
    <source>
        <strain evidence="19 20">SK-8</strain>
    </source>
</reference>
<evidence type="ECO:0000313" key="19">
    <source>
        <dbReference type="EMBL" id="OEK07251.1"/>
    </source>
</evidence>
<evidence type="ECO:0000256" key="14">
    <source>
        <dbReference type="ARBA" id="ARBA00023288"/>
    </source>
</evidence>
<evidence type="ECO:0000256" key="4">
    <source>
        <dbReference type="ARBA" id="ARBA00022452"/>
    </source>
</evidence>
<dbReference type="PANTHER" id="PTHR33619">
    <property type="entry name" value="POLYSACCHARIDE EXPORT PROTEIN GFCE-RELATED"/>
    <property type="match status" value="1"/>
</dbReference>
<dbReference type="GO" id="GO:0015159">
    <property type="term" value="F:polysaccharide transmembrane transporter activity"/>
    <property type="evidence" value="ECO:0007669"/>
    <property type="project" value="InterPro"/>
</dbReference>
<evidence type="ECO:0000256" key="2">
    <source>
        <dbReference type="ARBA" id="ARBA00009450"/>
    </source>
</evidence>
<protein>
    <recommendedName>
        <fullName evidence="21">Polysaccharide biosynthesis protein</fullName>
    </recommendedName>
</protein>
<dbReference type="GO" id="GO:0046930">
    <property type="term" value="C:pore complex"/>
    <property type="evidence" value="ECO:0007669"/>
    <property type="project" value="UniProtKB-KW"/>
</dbReference>
<dbReference type="InterPro" id="IPR003715">
    <property type="entry name" value="Poly_export_N"/>
</dbReference>
<feature type="transmembrane region" description="Helical" evidence="15">
    <location>
        <begin position="843"/>
        <end position="864"/>
    </location>
</feature>
<evidence type="ECO:0000256" key="11">
    <source>
        <dbReference type="ARBA" id="ARBA00023136"/>
    </source>
</evidence>
<feature type="domain" description="Soluble ligand binding" evidence="17">
    <location>
        <begin position="761"/>
        <end position="802"/>
    </location>
</feature>
<feature type="domain" description="Soluble ligand binding" evidence="17">
    <location>
        <begin position="241"/>
        <end position="285"/>
    </location>
</feature>
<keyword evidence="10" id="KW-0626">Porin</keyword>
<evidence type="ECO:0000256" key="9">
    <source>
        <dbReference type="ARBA" id="ARBA00023065"/>
    </source>
</evidence>
<keyword evidence="5" id="KW-0762">Sugar transport</keyword>
<evidence type="ECO:0000259" key="16">
    <source>
        <dbReference type="Pfam" id="PF02563"/>
    </source>
</evidence>
<evidence type="ECO:0000256" key="8">
    <source>
        <dbReference type="ARBA" id="ARBA00023047"/>
    </source>
</evidence>
<evidence type="ECO:0008006" key="21">
    <source>
        <dbReference type="Google" id="ProtNLM"/>
    </source>
</evidence>
<keyword evidence="15" id="KW-1133">Transmembrane helix</keyword>
<evidence type="ECO:0000259" key="18">
    <source>
        <dbReference type="Pfam" id="PF22461"/>
    </source>
</evidence>
<feature type="domain" description="Soluble ligand binding" evidence="17">
    <location>
        <begin position="497"/>
        <end position="543"/>
    </location>
</feature>
<feature type="domain" description="Soluble ligand binding" evidence="17">
    <location>
        <begin position="408"/>
        <end position="452"/>
    </location>
</feature>
<keyword evidence="13" id="KW-0998">Cell outer membrane</keyword>
<dbReference type="PANTHER" id="PTHR33619:SF3">
    <property type="entry name" value="POLYSACCHARIDE EXPORT PROTEIN GFCE-RELATED"/>
    <property type="match status" value="1"/>
</dbReference>
<evidence type="ECO:0000256" key="7">
    <source>
        <dbReference type="ARBA" id="ARBA00022729"/>
    </source>
</evidence>
<evidence type="ECO:0000256" key="12">
    <source>
        <dbReference type="ARBA" id="ARBA00023139"/>
    </source>
</evidence>
<evidence type="ECO:0000256" key="5">
    <source>
        <dbReference type="ARBA" id="ARBA00022597"/>
    </source>
</evidence>
<dbReference type="GO" id="GO:0009279">
    <property type="term" value="C:cell outer membrane"/>
    <property type="evidence" value="ECO:0007669"/>
    <property type="project" value="UniProtKB-SubCell"/>
</dbReference>
<dbReference type="Proteomes" id="UP000095552">
    <property type="component" value="Unassembled WGS sequence"/>
</dbReference>
<dbReference type="STRING" id="1563681.BFP71_03765"/>
<evidence type="ECO:0000256" key="15">
    <source>
        <dbReference type="SAM" id="Phobius"/>
    </source>
</evidence>
<dbReference type="Pfam" id="PF02563">
    <property type="entry name" value="Poly_export"/>
    <property type="match status" value="1"/>
</dbReference>
<evidence type="ECO:0000256" key="13">
    <source>
        <dbReference type="ARBA" id="ARBA00023237"/>
    </source>
</evidence>
<keyword evidence="7" id="KW-0732">Signal</keyword>
<feature type="domain" description="SLBB" evidence="18">
    <location>
        <begin position="591"/>
        <end position="669"/>
    </location>
</feature>
<keyword evidence="11 15" id="KW-0472">Membrane</keyword>
<evidence type="ECO:0000256" key="1">
    <source>
        <dbReference type="ARBA" id="ARBA00004571"/>
    </source>
</evidence>
<keyword evidence="12" id="KW-0564">Palmitate</keyword>
<feature type="domain" description="Soluble ligand binding" evidence="17">
    <location>
        <begin position="324"/>
        <end position="367"/>
    </location>
</feature>
<evidence type="ECO:0000259" key="17">
    <source>
        <dbReference type="Pfam" id="PF10531"/>
    </source>
</evidence>
<evidence type="ECO:0000256" key="6">
    <source>
        <dbReference type="ARBA" id="ARBA00022692"/>
    </source>
</evidence>
<sequence length="870" mass="97193">MRILLLTTFFLVSTETLSAQGLGGIDLKSIRVDDLSDEQILGYIRQAEEKGLTQSQLEDLARQRGVSESEISKLRRRIERLRGGLSIDPSTSSNSRNLSRTTQLVTQEDVFGALSGQELPDLTENQKRIFGFDLFQTESLTFAPNLNLPTPENYVLGPQDVLIVDMWGATQQYLELELSSEGTVRPENLSPIYVNGLTIEKASEKIIARLSEVNSGLKSVNGAPPSIFYQVSLGNIRTINVNVVGEVARPSLYALPSLATVYTALHAAGGPTENGTFRDIRLIRDNKLVSSIDIYSFLTDGIRSGDQHLKNGDVIIVKPYKSRVEMEGKIKRPGLYELKQDERFEDLMKYTGGFTSEAFKATVTVKRNGDKEREIIDVDTEEFESFMPRDGDLIEVSGILDRFSNRVIIDGAVFREGEYQLTDGLTLKQLIDKAGGLRGDAYLQRATVYRTGEDFSQSTLPFDLGALNDGSIPDVPLLREDVVRITSIYDLREEYLVQISGEVQEEGVWPFFNQMTVKDLIVLAQGLKESASGALVEISRRNKNSSSNSTAEIIRLSIDEELSIKGEDDEMILEPFDQVYIRKSPGYTVQQQVMVEGEVVAPGLYTISRKDERISDILERAEGLTQYGDAKGAILIRKTEFSDAKSNDEISQEYLQQLRQKVLNDETELKNISQVRLIERLDKIGNKASANTDDDRVGSKFKKELIEDITEQDSLIKNIVIQDNEPVAIDLDRILQQPGSKFDLIVRPGDVISIPGKLETVRVAGEVTSPLNVRFDSEYSFKDYIFQSGGFLQTAKRGRSYVQYPNGERKGVRRFLFFKKYPKIEPGSTIFVSRKPERNGMSAQAWIGIGSGLATIGLVVVQAIRLTNNN</sequence>
<dbReference type="GO" id="GO:0015288">
    <property type="term" value="F:porin activity"/>
    <property type="evidence" value="ECO:0007669"/>
    <property type="project" value="UniProtKB-KW"/>
</dbReference>
<evidence type="ECO:0000256" key="10">
    <source>
        <dbReference type="ARBA" id="ARBA00023114"/>
    </source>
</evidence>
<evidence type="ECO:0000313" key="20">
    <source>
        <dbReference type="Proteomes" id="UP000095552"/>
    </source>
</evidence>
<accession>A0A1E5T795</accession>
<dbReference type="InterPro" id="IPR054765">
    <property type="entry name" value="SLBB_dom"/>
</dbReference>
<dbReference type="Pfam" id="PF22461">
    <property type="entry name" value="SLBB_2"/>
    <property type="match status" value="1"/>
</dbReference>
<feature type="domain" description="Polysaccharide export protein N-terminal" evidence="16">
    <location>
        <begin position="149"/>
        <end position="212"/>
    </location>
</feature>
<gene>
    <name evidence="19" type="ORF">BFP71_03765</name>
</gene>
<comment type="caution">
    <text evidence="19">The sequence shown here is derived from an EMBL/GenBank/DDBJ whole genome shotgun (WGS) entry which is preliminary data.</text>
</comment>
<evidence type="ECO:0000256" key="3">
    <source>
        <dbReference type="ARBA" id="ARBA00022448"/>
    </source>
</evidence>
<keyword evidence="8" id="KW-0625">Polysaccharide transport</keyword>
<keyword evidence="9" id="KW-0406">Ion transport</keyword>
<name>A0A1E5T795_9BACT</name>
<organism evidence="19 20">
    <name type="scientific">Roseivirga misakiensis</name>
    <dbReference type="NCBI Taxonomy" id="1563681"/>
    <lineage>
        <taxon>Bacteria</taxon>
        <taxon>Pseudomonadati</taxon>
        <taxon>Bacteroidota</taxon>
        <taxon>Cytophagia</taxon>
        <taxon>Cytophagales</taxon>
        <taxon>Roseivirgaceae</taxon>
        <taxon>Roseivirga</taxon>
    </lineage>
</organism>
<dbReference type="InterPro" id="IPR049712">
    <property type="entry name" value="Poly_export"/>
</dbReference>
<dbReference type="InterPro" id="IPR019554">
    <property type="entry name" value="Soluble_ligand-bd"/>
</dbReference>
<dbReference type="GO" id="GO:0006811">
    <property type="term" value="P:monoatomic ion transport"/>
    <property type="evidence" value="ECO:0007669"/>
    <property type="project" value="UniProtKB-KW"/>
</dbReference>
<keyword evidence="4" id="KW-1134">Transmembrane beta strand</keyword>
<keyword evidence="3" id="KW-0813">Transport</keyword>
<comment type="similarity">
    <text evidence="2">Belongs to the BexD/CtrA/VexA family.</text>
</comment>
<proteinExistence type="inferred from homology"/>